<reference evidence="1" key="1">
    <citation type="submission" date="2017-07" db="EMBL/GenBank/DDBJ databases">
        <authorList>
            <person name="Mikheyev A."/>
            <person name="Grau M."/>
        </authorList>
    </citation>
    <scope>NUCLEOTIDE SEQUENCE</scope>
    <source>
        <tissue evidence="1">Venom_gland</tissue>
    </source>
</reference>
<name>A0A2D4PFN4_MICSU</name>
<proteinExistence type="predicted"/>
<evidence type="ECO:0000313" key="1">
    <source>
        <dbReference type="EMBL" id="LAB56069.1"/>
    </source>
</evidence>
<protein>
    <submittedName>
        <fullName evidence="1">Uncharacterized protein</fullName>
    </submittedName>
</protein>
<accession>A0A2D4PFN4</accession>
<sequence length="99" mass="11444">MVLYCCWKLEDRIAQSASLDFLCACVWVCEQQLVYVRVYICVSVHLCGILWSCVSFQMSVIIWEGGWWFGKNKSSSGMNKCAVTFLFLDSKAFFFLNLK</sequence>
<organism evidence="1">
    <name type="scientific">Micrurus surinamensis</name>
    <name type="common">Surinam coral snake</name>
    <dbReference type="NCBI Taxonomy" id="129470"/>
    <lineage>
        <taxon>Eukaryota</taxon>
        <taxon>Metazoa</taxon>
        <taxon>Chordata</taxon>
        <taxon>Craniata</taxon>
        <taxon>Vertebrata</taxon>
        <taxon>Euteleostomi</taxon>
        <taxon>Lepidosauria</taxon>
        <taxon>Squamata</taxon>
        <taxon>Bifurcata</taxon>
        <taxon>Unidentata</taxon>
        <taxon>Episquamata</taxon>
        <taxon>Toxicofera</taxon>
        <taxon>Serpentes</taxon>
        <taxon>Colubroidea</taxon>
        <taxon>Elapidae</taxon>
        <taxon>Elapinae</taxon>
        <taxon>Micrurus</taxon>
    </lineage>
</organism>
<dbReference type="EMBL" id="IACN01064380">
    <property type="protein sequence ID" value="LAB56069.1"/>
    <property type="molecule type" value="Transcribed_RNA"/>
</dbReference>
<dbReference type="AlphaFoldDB" id="A0A2D4PFN4"/>
<reference evidence="1" key="2">
    <citation type="submission" date="2017-11" db="EMBL/GenBank/DDBJ databases">
        <title>Coralsnake Venomics: Analyses of Venom Gland Transcriptomes and Proteomes of Six Brazilian Taxa.</title>
        <authorList>
            <person name="Aird S.D."/>
            <person name="Jorge da Silva N."/>
            <person name="Qiu L."/>
            <person name="Villar-Briones A."/>
            <person name="Aparecida-Saddi V."/>
            <person name="Campos-Telles M.P."/>
            <person name="Grau M."/>
            <person name="Mikheyev A.S."/>
        </authorList>
    </citation>
    <scope>NUCLEOTIDE SEQUENCE</scope>
    <source>
        <tissue evidence="1">Venom_gland</tissue>
    </source>
</reference>